<proteinExistence type="predicted"/>
<dbReference type="EMBL" id="LGUA01001333">
    <property type="protein sequence ID" value="OAX78754.1"/>
    <property type="molecule type" value="Genomic_DNA"/>
</dbReference>
<reference evidence="1 2" key="1">
    <citation type="submission" date="2015-07" db="EMBL/GenBank/DDBJ databases">
        <title>Emmonsia species relationships and genome sequence.</title>
        <authorList>
            <person name="Cuomo C.A."/>
            <person name="Schwartz I.S."/>
            <person name="Kenyon C."/>
            <person name="de Hoog G.S."/>
            <person name="Govender N.P."/>
            <person name="Botha A."/>
            <person name="Moreno L."/>
            <person name="de Vries M."/>
            <person name="Munoz J.F."/>
            <person name="Stielow J.B."/>
        </authorList>
    </citation>
    <scope>NUCLEOTIDE SEQUENCE [LARGE SCALE GENOMIC DNA]</scope>
    <source>
        <strain evidence="1 2">CBS 136260</strain>
    </source>
</reference>
<accession>A0A1B7NPK8</accession>
<organism evidence="1 2">
    <name type="scientific">Emergomyces africanus</name>
    <dbReference type="NCBI Taxonomy" id="1955775"/>
    <lineage>
        <taxon>Eukaryota</taxon>
        <taxon>Fungi</taxon>
        <taxon>Dikarya</taxon>
        <taxon>Ascomycota</taxon>
        <taxon>Pezizomycotina</taxon>
        <taxon>Eurotiomycetes</taxon>
        <taxon>Eurotiomycetidae</taxon>
        <taxon>Onygenales</taxon>
        <taxon>Ajellomycetaceae</taxon>
        <taxon>Emergomyces</taxon>
    </lineage>
</organism>
<evidence type="ECO:0000313" key="1">
    <source>
        <dbReference type="EMBL" id="OAX78754.1"/>
    </source>
</evidence>
<keyword evidence="2" id="KW-1185">Reference proteome</keyword>
<sequence>MSQETMMQSQNLMPDANSNPTDSALYVCMLLELDSIPWSHNFSAA</sequence>
<dbReference type="AlphaFoldDB" id="A0A1B7NPK8"/>
<gene>
    <name evidence="1" type="ORF">ACJ72_06938</name>
</gene>
<name>A0A1B7NPK8_9EURO</name>
<evidence type="ECO:0000313" key="2">
    <source>
        <dbReference type="Proteomes" id="UP000091918"/>
    </source>
</evidence>
<dbReference type="Proteomes" id="UP000091918">
    <property type="component" value="Unassembled WGS sequence"/>
</dbReference>
<feature type="non-terminal residue" evidence="1">
    <location>
        <position position="45"/>
    </location>
</feature>
<protein>
    <submittedName>
        <fullName evidence="1">Uncharacterized protein</fullName>
    </submittedName>
</protein>
<comment type="caution">
    <text evidence="1">The sequence shown here is derived from an EMBL/GenBank/DDBJ whole genome shotgun (WGS) entry which is preliminary data.</text>
</comment>